<name>A0A7I8V718_9ANNE</name>
<evidence type="ECO:0000256" key="1">
    <source>
        <dbReference type="SAM" id="SignalP"/>
    </source>
</evidence>
<proteinExistence type="predicted"/>
<dbReference type="EMBL" id="CAJFCJ010000002">
    <property type="protein sequence ID" value="CAD5112067.1"/>
    <property type="molecule type" value="Genomic_DNA"/>
</dbReference>
<sequence>MKTILVIFSLVSLVSAELEVRDLESLVKRLEYLELKEQYEEILKKGASISEIRNKFQSLPSDADQCQKIRYLALLFSGSTCKSSDNTRCTCKCDRYNDVTLDKRAYYSGYCSILNQVAKSSSGKFCVDQDKRKCWCVCQ</sequence>
<organism evidence="2 3">
    <name type="scientific">Dimorphilus gyrociliatus</name>
    <dbReference type="NCBI Taxonomy" id="2664684"/>
    <lineage>
        <taxon>Eukaryota</taxon>
        <taxon>Metazoa</taxon>
        <taxon>Spiralia</taxon>
        <taxon>Lophotrochozoa</taxon>
        <taxon>Annelida</taxon>
        <taxon>Polychaeta</taxon>
        <taxon>Polychaeta incertae sedis</taxon>
        <taxon>Dinophilidae</taxon>
        <taxon>Dimorphilus</taxon>
    </lineage>
</organism>
<gene>
    <name evidence="2" type="ORF">DGYR_LOCUS1274</name>
</gene>
<reference evidence="2 3" key="1">
    <citation type="submission" date="2020-08" db="EMBL/GenBank/DDBJ databases">
        <authorList>
            <person name="Hejnol A."/>
        </authorList>
    </citation>
    <scope>NUCLEOTIDE SEQUENCE [LARGE SCALE GENOMIC DNA]</scope>
</reference>
<keyword evidence="3" id="KW-1185">Reference proteome</keyword>
<dbReference type="AlphaFoldDB" id="A0A7I8V718"/>
<evidence type="ECO:0000313" key="3">
    <source>
        <dbReference type="Proteomes" id="UP000549394"/>
    </source>
</evidence>
<feature type="chain" id="PRO_5029743268" evidence="1">
    <location>
        <begin position="17"/>
        <end position="139"/>
    </location>
</feature>
<comment type="caution">
    <text evidence="2">The sequence shown here is derived from an EMBL/GenBank/DDBJ whole genome shotgun (WGS) entry which is preliminary data.</text>
</comment>
<accession>A0A7I8V718</accession>
<feature type="signal peptide" evidence="1">
    <location>
        <begin position="1"/>
        <end position="16"/>
    </location>
</feature>
<keyword evidence="1" id="KW-0732">Signal</keyword>
<dbReference type="Proteomes" id="UP000549394">
    <property type="component" value="Unassembled WGS sequence"/>
</dbReference>
<protein>
    <submittedName>
        <fullName evidence="2">DgyrCDS1313</fullName>
    </submittedName>
</protein>
<evidence type="ECO:0000313" key="2">
    <source>
        <dbReference type="EMBL" id="CAD5112067.1"/>
    </source>
</evidence>